<dbReference type="AlphaFoldDB" id="A0A1I7NVF3"/>
<reference evidence="1 2" key="1">
    <citation type="submission" date="2016-10" db="EMBL/GenBank/DDBJ databases">
        <authorList>
            <person name="de Groot N.N."/>
        </authorList>
    </citation>
    <scope>NUCLEOTIDE SEQUENCE [LARGE SCALE GENOMIC DNA]</scope>
    <source>
        <strain evidence="1 2">IPL20</strain>
    </source>
</reference>
<dbReference type="RefSeq" id="WP_092426898.1">
    <property type="nucleotide sequence ID" value="NZ_FPCK01000004.1"/>
</dbReference>
<dbReference type="PANTHER" id="PTHR37285:SF5">
    <property type="entry name" value="SPORE WALL MATURATION PROTEIN DIT1"/>
    <property type="match status" value="1"/>
</dbReference>
<dbReference type="InterPro" id="IPR007817">
    <property type="entry name" value="Isocyanide_synthase_DIT1"/>
</dbReference>
<evidence type="ECO:0000313" key="1">
    <source>
        <dbReference type="EMBL" id="SFV38646.1"/>
    </source>
</evidence>
<proteinExistence type="predicted"/>
<name>A0A1I7NVF3_9HYPH</name>
<sequence length="371" mass="41545">MNEKTSPYIYPFRPFLHLNIAEENARFSEPQTLPVEGYSSWLERFAPEINVTPAATIEETIFSIFADDAVRFGELAFVTDLREQWIERIARFTSQGRMLEMTILGFPYKMPVPLKTNRKLADFGEVVSLARLNQIGRAITRVYAPGARSHVFTEGPFGAFNGVSRADSDVYFASLENLLVRFGLNQHVALHDLNAVVDANPDFAGVWADTAKDIERRRDAGDQKVLDAIRDALPVRFHNLANPGVADLDLARAYRRDPAAQELIDSIQRRAESGVVTYRAFLEARDRVQLLERVAPEALAMTVSPRPGRLGVRSLPPPAQILPYHGVTVIARDGQGMDISYLWDLRRSGKGYTPLRLDGDTDPAPFAYIES</sequence>
<accession>A0A1I7NVF3</accession>
<protein>
    <submittedName>
        <fullName evidence="1">Pyoverdine/dityrosine biosynthesis protein Dit1</fullName>
    </submittedName>
</protein>
<dbReference type="OrthoDB" id="7952121at2"/>
<gene>
    <name evidence="1" type="ORF">SAMN05216456_3542</name>
</gene>
<dbReference type="PANTHER" id="PTHR37285">
    <property type="entry name" value="SPORE WALL MATURATION PROTEIN DIT1"/>
    <property type="match status" value="1"/>
</dbReference>
<keyword evidence="2" id="KW-1185">Reference proteome</keyword>
<dbReference type="Pfam" id="PF05141">
    <property type="entry name" value="DIT1_PvcA"/>
    <property type="match status" value="1"/>
</dbReference>
<organism evidence="1 2">
    <name type="scientific">Devosia crocina</name>
    <dbReference type="NCBI Taxonomy" id="429728"/>
    <lineage>
        <taxon>Bacteria</taxon>
        <taxon>Pseudomonadati</taxon>
        <taxon>Pseudomonadota</taxon>
        <taxon>Alphaproteobacteria</taxon>
        <taxon>Hyphomicrobiales</taxon>
        <taxon>Devosiaceae</taxon>
        <taxon>Devosia</taxon>
    </lineage>
</organism>
<dbReference type="STRING" id="429728.SAMN05216456_3542"/>
<evidence type="ECO:0000313" key="2">
    <source>
        <dbReference type="Proteomes" id="UP000199074"/>
    </source>
</evidence>
<dbReference type="Proteomes" id="UP000199074">
    <property type="component" value="Unassembled WGS sequence"/>
</dbReference>
<dbReference type="EMBL" id="FPCK01000004">
    <property type="protein sequence ID" value="SFV38646.1"/>
    <property type="molecule type" value="Genomic_DNA"/>
</dbReference>